<evidence type="ECO:0000313" key="8">
    <source>
        <dbReference type="Proteomes" id="UP000183658"/>
    </source>
</evidence>
<feature type="transmembrane region" description="Helical" evidence="5">
    <location>
        <begin position="24"/>
        <end position="53"/>
    </location>
</feature>
<name>A0A1H9CDE1_FLAFI</name>
<accession>A0A1H9CDE1</accession>
<dbReference type="PANTHER" id="PTHR37422">
    <property type="entry name" value="TEICHURONIC ACID BIOSYNTHESIS PROTEIN TUAE"/>
    <property type="match status" value="1"/>
</dbReference>
<dbReference type="OrthoDB" id="783093at2"/>
<comment type="subcellular location">
    <subcellularLocation>
        <location evidence="1">Membrane</location>
        <topology evidence="1">Multi-pass membrane protein</topology>
    </subcellularLocation>
</comment>
<dbReference type="InterPro" id="IPR051533">
    <property type="entry name" value="WaaL-like"/>
</dbReference>
<dbReference type="GO" id="GO:0016020">
    <property type="term" value="C:membrane"/>
    <property type="evidence" value="ECO:0007669"/>
    <property type="project" value="UniProtKB-SubCell"/>
</dbReference>
<dbReference type="PANTHER" id="PTHR37422:SF13">
    <property type="entry name" value="LIPOPOLYSACCHARIDE BIOSYNTHESIS PROTEIN PA4999-RELATED"/>
    <property type="match status" value="1"/>
</dbReference>
<feature type="transmembrane region" description="Helical" evidence="5">
    <location>
        <begin position="306"/>
        <end position="325"/>
    </location>
</feature>
<feature type="transmembrane region" description="Helical" evidence="5">
    <location>
        <begin position="403"/>
        <end position="425"/>
    </location>
</feature>
<dbReference type="Proteomes" id="UP000183658">
    <property type="component" value="Unassembled WGS sequence"/>
</dbReference>
<keyword evidence="2 5" id="KW-0812">Transmembrane</keyword>
<evidence type="ECO:0000256" key="5">
    <source>
        <dbReference type="SAM" id="Phobius"/>
    </source>
</evidence>
<feature type="transmembrane region" description="Helical" evidence="5">
    <location>
        <begin position="126"/>
        <end position="146"/>
    </location>
</feature>
<evidence type="ECO:0000256" key="1">
    <source>
        <dbReference type="ARBA" id="ARBA00004141"/>
    </source>
</evidence>
<dbReference type="AlphaFoldDB" id="A0A1H9CDE1"/>
<evidence type="ECO:0000313" key="7">
    <source>
        <dbReference type="EMBL" id="SEP99164.1"/>
    </source>
</evidence>
<protein>
    <submittedName>
        <fullName evidence="7">O-Antigen ligase</fullName>
    </submittedName>
</protein>
<feature type="transmembrane region" description="Helical" evidence="5">
    <location>
        <begin position="181"/>
        <end position="199"/>
    </location>
</feature>
<sequence>MSEHNNINPFENYSGSMNISKPGYLLLLFAVLFIFALLVVKLGIIGIGIVLALMFGSVFLYYLFCYPIIGFYTAIALNFLLLGIGRYIKGLPLGFGIDGILILTYIALFMNKFKEKINWTPAKKDITFLCIIWFGYSLFEIINPEARSIQAWISGRGIGFYPLLFVPLTLLFIDTNKKLELFLYVWGFFSVLATLKGIMQMTLGVDFAEQEWLNEGSYKTHILFGKLRVFSFYSDAGQFGANQGYTGVVFLIYSMSQNKLMSKLFFILVGLLGIYGMIISGTRGALSVPIAGFMTYFVLSKNIKVLSAGIGFLVLVFIFFAYTSIGQGNAQIRRMRTAFDPNDASLQVRLDNQKILKNYLASRPFGGGIGHGGTKAQKYLPNAFLSNVATDSWYVLIWVEQGIVGLLLHLSILFYVMAKASLIVMFKIKDPILKYKISALIAGMAGIMVASYGNAVLGQMPTALLIYATMAIILNTDVFEKENEVNQRELNKS</sequence>
<evidence type="ECO:0000256" key="3">
    <source>
        <dbReference type="ARBA" id="ARBA00022989"/>
    </source>
</evidence>
<keyword evidence="8" id="KW-1185">Reference proteome</keyword>
<dbReference type="RefSeq" id="WP_083380323.1">
    <property type="nucleotide sequence ID" value="NZ_CBCRVS010000003.1"/>
</dbReference>
<feature type="transmembrane region" description="Helical" evidence="5">
    <location>
        <begin position="264"/>
        <end position="286"/>
    </location>
</feature>
<feature type="transmembrane region" description="Helical" evidence="5">
    <location>
        <begin position="437"/>
        <end position="457"/>
    </location>
</feature>
<dbReference type="Pfam" id="PF04932">
    <property type="entry name" value="Wzy_C"/>
    <property type="match status" value="1"/>
</dbReference>
<evidence type="ECO:0000256" key="4">
    <source>
        <dbReference type="ARBA" id="ARBA00023136"/>
    </source>
</evidence>
<keyword evidence="3 5" id="KW-1133">Transmembrane helix</keyword>
<dbReference type="GO" id="GO:0016874">
    <property type="term" value="F:ligase activity"/>
    <property type="evidence" value="ECO:0007669"/>
    <property type="project" value="UniProtKB-KW"/>
</dbReference>
<keyword evidence="7" id="KW-0436">Ligase</keyword>
<feature type="transmembrane region" description="Helical" evidence="5">
    <location>
        <begin position="59"/>
        <end position="84"/>
    </location>
</feature>
<organism evidence="7 8">
    <name type="scientific">Flavobacterium frigoris</name>
    <dbReference type="NCBI Taxonomy" id="229204"/>
    <lineage>
        <taxon>Bacteria</taxon>
        <taxon>Pseudomonadati</taxon>
        <taxon>Bacteroidota</taxon>
        <taxon>Flavobacteriia</taxon>
        <taxon>Flavobacteriales</taxon>
        <taxon>Flavobacteriaceae</taxon>
        <taxon>Flavobacterium</taxon>
    </lineage>
</organism>
<feature type="transmembrane region" description="Helical" evidence="5">
    <location>
        <begin position="91"/>
        <end position="110"/>
    </location>
</feature>
<evidence type="ECO:0000256" key="2">
    <source>
        <dbReference type="ARBA" id="ARBA00022692"/>
    </source>
</evidence>
<proteinExistence type="predicted"/>
<feature type="transmembrane region" description="Helical" evidence="5">
    <location>
        <begin position="158"/>
        <end position="175"/>
    </location>
</feature>
<feature type="domain" description="O-antigen ligase-related" evidence="6">
    <location>
        <begin position="270"/>
        <end position="409"/>
    </location>
</feature>
<reference evidence="8" key="1">
    <citation type="submission" date="2016-10" db="EMBL/GenBank/DDBJ databases">
        <authorList>
            <person name="Varghese N."/>
            <person name="Submissions S."/>
        </authorList>
    </citation>
    <scope>NUCLEOTIDE SEQUENCE [LARGE SCALE GENOMIC DNA]</scope>
    <source>
        <strain evidence="8">DSM 15719</strain>
    </source>
</reference>
<keyword evidence="4 5" id="KW-0472">Membrane</keyword>
<evidence type="ECO:0000259" key="6">
    <source>
        <dbReference type="Pfam" id="PF04932"/>
    </source>
</evidence>
<dbReference type="InterPro" id="IPR007016">
    <property type="entry name" value="O-antigen_ligase-rel_domated"/>
</dbReference>
<dbReference type="EMBL" id="FOFZ01000001">
    <property type="protein sequence ID" value="SEP99164.1"/>
    <property type="molecule type" value="Genomic_DNA"/>
</dbReference>
<gene>
    <name evidence="7" type="ORF">SAMN05444355_101143</name>
</gene>